<sequence length="119" mass="13750">MEKLTFEQLPEAISELISAVKRIEALLSKKGFSLEEDEILNIEQACMFMNLSKSAMYKKTSSGEIPFLKYGKYLRFEKKALNEILLNYRIKSNDQIEQEAINYVANNPIGGHKRKALRF</sequence>
<dbReference type="GO" id="GO:0003677">
    <property type="term" value="F:DNA binding"/>
    <property type="evidence" value="ECO:0007669"/>
    <property type="project" value="InterPro"/>
</dbReference>
<proteinExistence type="predicted"/>
<dbReference type="Proteomes" id="UP000307244">
    <property type="component" value="Unassembled WGS sequence"/>
</dbReference>
<dbReference type="RefSeq" id="WP_136837314.1">
    <property type="nucleotide sequence ID" value="NZ_SWBQ01000005.1"/>
</dbReference>
<dbReference type="AlphaFoldDB" id="A0A4U1CDG4"/>
<evidence type="ECO:0000313" key="3">
    <source>
        <dbReference type="Proteomes" id="UP000307244"/>
    </source>
</evidence>
<keyword evidence="3" id="KW-1185">Reference proteome</keyword>
<reference evidence="2 3" key="1">
    <citation type="submission" date="2019-04" db="EMBL/GenBank/DDBJ databases">
        <title>Pedobacter sp. RP-3-15 sp. nov., isolated from Arctic soil.</title>
        <authorList>
            <person name="Dahal R.H."/>
            <person name="Kim D.-U."/>
        </authorList>
    </citation>
    <scope>NUCLEOTIDE SEQUENCE [LARGE SCALE GENOMIC DNA]</scope>
    <source>
        <strain evidence="2 3">RP-3-15</strain>
    </source>
</reference>
<dbReference type="InterPro" id="IPR010093">
    <property type="entry name" value="SinI_DNA-bd"/>
</dbReference>
<dbReference type="NCBIfam" id="TIGR01764">
    <property type="entry name" value="excise"/>
    <property type="match status" value="1"/>
</dbReference>
<protein>
    <submittedName>
        <fullName evidence="2">Helix-turn-helix domain-containing protein</fullName>
    </submittedName>
</protein>
<evidence type="ECO:0000259" key="1">
    <source>
        <dbReference type="Pfam" id="PF12728"/>
    </source>
</evidence>
<comment type="caution">
    <text evidence="2">The sequence shown here is derived from an EMBL/GenBank/DDBJ whole genome shotgun (WGS) entry which is preliminary data.</text>
</comment>
<name>A0A4U1CDG4_9SPHI</name>
<organism evidence="2 3">
    <name type="scientific">Pedobacter frigoris</name>
    <dbReference type="NCBI Taxonomy" id="2571272"/>
    <lineage>
        <taxon>Bacteria</taxon>
        <taxon>Pseudomonadati</taxon>
        <taxon>Bacteroidota</taxon>
        <taxon>Sphingobacteriia</taxon>
        <taxon>Sphingobacteriales</taxon>
        <taxon>Sphingobacteriaceae</taxon>
        <taxon>Pedobacter</taxon>
    </lineage>
</organism>
<dbReference type="InterPro" id="IPR041657">
    <property type="entry name" value="HTH_17"/>
</dbReference>
<accession>A0A4U1CDG4</accession>
<feature type="domain" description="Helix-turn-helix" evidence="1">
    <location>
        <begin position="40"/>
        <end position="85"/>
    </location>
</feature>
<evidence type="ECO:0000313" key="2">
    <source>
        <dbReference type="EMBL" id="TKC04321.1"/>
    </source>
</evidence>
<gene>
    <name evidence="2" type="ORF">FA047_17195</name>
</gene>
<dbReference type="OrthoDB" id="597977at2"/>
<dbReference type="EMBL" id="SWBQ01000005">
    <property type="protein sequence ID" value="TKC04321.1"/>
    <property type="molecule type" value="Genomic_DNA"/>
</dbReference>
<dbReference type="Pfam" id="PF12728">
    <property type="entry name" value="HTH_17"/>
    <property type="match status" value="1"/>
</dbReference>